<organism evidence="7 8">
    <name type="scientific">Mikania micrantha</name>
    <name type="common">bitter vine</name>
    <dbReference type="NCBI Taxonomy" id="192012"/>
    <lineage>
        <taxon>Eukaryota</taxon>
        <taxon>Viridiplantae</taxon>
        <taxon>Streptophyta</taxon>
        <taxon>Embryophyta</taxon>
        <taxon>Tracheophyta</taxon>
        <taxon>Spermatophyta</taxon>
        <taxon>Magnoliopsida</taxon>
        <taxon>eudicotyledons</taxon>
        <taxon>Gunneridae</taxon>
        <taxon>Pentapetalae</taxon>
        <taxon>asterids</taxon>
        <taxon>campanulids</taxon>
        <taxon>Asterales</taxon>
        <taxon>Asteraceae</taxon>
        <taxon>Asteroideae</taxon>
        <taxon>Heliantheae alliance</taxon>
        <taxon>Eupatorieae</taxon>
        <taxon>Mikania</taxon>
    </lineage>
</organism>
<reference evidence="7 8" key="1">
    <citation type="submission" date="2019-05" db="EMBL/GenBank/DDBJ databases">
        <title>Mikania micrantha, genome provides insights into the molecular mechanism of rapid growth.</title>
        <authorList>
            <person name="Liu B."/>
        </authorList>
    </citation>
    <scope>NUCLEOTIDE SEQUENCE [LARGE SCALE GENOMIC DNA]</scope>
    <source>
        <strain evidence="7">NLD-2019</strain>
        <tissue evidence="7">Leaf</tissue>
    </source>
</reference>
<evidence type="ECO:0000259" key="6">
    <source>
        <dbReference type="PROSITE" id="PS50888"/>
    </source>
</evidence>
<sequence>MPLSELNRSINEMNEHPQQKSSGISYIPNDEFVELIWEKGQIMIQGQSNKAKKTPISSNFQFQIPKVQGKDDLLDVSVPEMGLNQDDDMVPWLNYSLDEFSSDLLPELSSLTVHEPPVHSGLDVIEKIDKKGPNSLVGLGQSNASKVSSSSHLSSFVDPAVRSRASDIGNSNCGSKAHNVNHRDLVGNLENMVQKQDSVLPCSTSSVLNFSHFSRPAVMAMATAKTTVQNHEPQTEIGQPGLDSVKKCINPLASKPLDEPHCVDKSSNDAHEDNGGSEHVKSNEPVGGASSVCSGNIAERASNDVTKNCKRKFRDMKDFDCQNQDAEEESLGTKTVDASRVGTGSKRSRAADVHSLSERRRRDKINEKMRALQELIPNCNKVDKASVLDEAIEYLKTLQLQVQIMSMGTGLCMPPMMFPTGMPHMHPHFSPMGIGMGMGYGMGMEMNAGQHFFPFSTPTHGPGHPFPSLPIYGHISQGTPMIIPQPPMAAIPAVQPMMTQVEVHGVGPSSKDPTHIKNPHAMTQMPDQSHIAHANLNRSTLVDRRDQLLEGGCTTGVTFPVDFSEFQPMDRLHFGQPLRHIQGSLSNGGFCLITPRSWVFEPQFTTGVFVNNHKKDDGGSDSVEANTTTDEFFICCDYGMVNIEHDDSSWVVDSGATYHVTSQKDFYTSYSPGDFGSVKMGNSGVFMIIGVGDICLKFDTGMELVLHNVKHVPNMRLNLISTVTLDEDGYHSNFGNGNWKLTRGSLIVARGKRASNLYMTYPKIYKYSVHSLVNTYMT</sequence>
<dbReference type="PROSITE" id="PS50888">
    <property type="entry name" value="BHLH"/>
    <property type="match status" value="1"/>
</dbReference>
<name>A0A5N6LLB2_9ASTR</name>
<dbReference type="SMART" id="SM00353">
    <property type="entry name" value="HLH"/>
    <property type="match status" value="1"/>
</dbReference>
<dbReference type="AlphaFoldDB" id="A0A5N6LLB2"/>
<dbReference type="EMBL" id="SZYD01000019">
    <property type="protein sequence ID" value="KAD2392999.1"/>
    <property type="molecule type" value="Genomic_DNA"/>
</dbReference>
<dbReference type="PANTHER" id="PTHR46807">
    <property type="entry name" value="TRANSCRIPTION FACTOR PIF3"/>
    <property type="match status" value="1"/>
</dbReference>
<protein>
    <recommendedName>
        <fullName evidence="6">BHLH domain-containing protein</fullName>
    </recommendedName>
</protein>
<feature type="region of interest" description="Disordered" evidence="5">
    <location>
        <begin position="1"/>
        <end position="24"/>
    </location>
</feature>
<dbReference type="Gene3D" id="4.10.280.10">
    <property type="entry name" value="Helix-loop-helix DNA-binding domain"/>
    <property type="match status" value="1"/>
</dbReference>
<dbReference type="InterPro" id="IPR036638">
    <property type="entry name" value="HLH_DNA-bd_sf"/>
</dbReference>
<keyword evidence="3" id="KW-0804">Transcription</keyword>
<dbReference type="OrthoDB" id="690068at2759"/>
<comment type="caution">
    <text evidence="7">The sequence shown here is derived from an EMBL/GenBank/DDBJ whole genome shotgun (WGS) entry which is preliminary data.</text>
</comment>
<dbReference type="SUPFAM" id="SSF47459">
    <property type="entry name" value="HLH, helix-loop-helix DNA-binding domain"/>
    <property type="match status" value="1"/>
</dbReference>
<evidence type="ECO:0000313" key="7">
    <source>
        <dbReference type="EMBL" id="KAD2392999.1"/>
    </source>
</evidence>
<evidence type="ECO:0000256" key="1">
    <source>
        <dbReference type="ARBA" id="ARBA00004123"/>
    </source>
</evidence>
<evidence type="ECO:0000256" key="4">
    <source>
        <dbReference type="ARBA" id="ARBA00023242"/>
    </source>
</evidence>
<dbReference type="GO" id="GO:0046983">
    <property type="term" value="F:protein dimerization activity"/>
    <property type="evidence" value="ECO:0007669"/>
    <property type="project" value="InterPro"/>
</dbReference>
<dbReference type="GO" id="GO:0003700">
    <property type="term" value="F:DNA-binding transcription factor activity"/>
    <property type="evidence" value="ECO:0007669"/>
    <property type="project" value="InterPro"/>
</dbReference>
<dbReference type="CDD" id="cd11445">
    <property type="entry name" value="bHLH_AtPIF_like"/>
    <property type="match status" value="1"/>
</dbReference>
<dbReference type="Pfam" id="PF22936">
    <property type="entry name" value="Pol_BBD"/>
    <property type="match status" value="1"/>
</dbReference>
<dbReference type="Proteomes" id="UP000326396">
    <property type="component" value="Linkage Group LG9"/>
</dbReference>
<comment type="subcellular location">
    <subcellularLocation>
        <location evidence="1">Nucleus</location>
    </subcellularLocation>
</comment>
<dbReference type="GO" id="GO:0005634">
    <property type="term" value="C:nucleus"/>
    <property type="evidence" value="ECO:0007669"/>
    <property type="project" value="UniProtKB-SubCell"/>
</dbReference>
<evidence type="ECO:0000256" key="2">
    <source>
        <dbReference type="ARBA" id="ARBA00023015"/>
    </source>
</evidence>
<proteinExistence type="predicted"/>
<dbReference type="GO" id="GO:0010017">
    <property type="term" value="P:red or far-red light signaling pathway"/>
    <property type="evidence" value="ECO:0007669"/>
    <property type="project" value="UniProtKB-ARBA"/>
</dbReference>
<dbReference type="PANTHER" id="PTHR46807:SF1">
    <property type="entry name" value="TRANSCRIPTION FACTOR PIF3"/>
    <property type="match status" value="1"/>
</dbReference>
<feature type="compositionally biased region" description="Polar residues" evidence="5">
    <location>
        <begin position="1"/>
        <end position="12"/>
    </location>
</feature>
<feature type="region of interest" description="Disordered" evidence="5">
    <location>
        <begin position="256"/>
        <end position="295"/>
    </location>
</feature>
<dbReference type="InterPro" id="IPR011598">
    <property type="entry name" value="bHLH_dom"/>
</dbReference>
<keyword evidence="8" id="KW-1185">Reference proteome</keyword>
<feature type="domain" description="BHLH" evidence="6">
    <location>
        <begin position="349"/>
        <end position="398"/>
    </location>
</feature>
<feature type="compositionally biased region" description="Basic and acidic residues" evidence="5">
    <location>
        <begin position="349"/>
        <end position="359"/>
    </location>
</feature>
<keyword evidence="4" id="KW-0539">Nucleus</keyword>
<dbReference type="InterPro" id="IPR054722">
    <property type="entry name" value="PolX-like_BBD"/>
</dbReference>
<evidence type="ECO:0000313" key="8">
    <source>
        <dbReference type="Proteomes" id="UP000326396"/>
    </source>
</evidence>
<gene>
    <name evidence="7" type="ORF">E3N88_39976</name>
</gene>
<dbReference type="FunFam" id="4.10.280.10:FF:000004">
    <property type="entry name" value="Basic helix-loop-helix transcription factor"/>
    <property type="match status" value="1"/>
</dbReference>
<feature type="region of interest" description="Disordered" evidence="5">
    <location>
        <begin position="324"/>
        <end position="359"/>
    </location>
</feature>
<dbReference type="InterPro" id="IPR044273">
    <property type="entry name" value="PIF3-like"/>
</dbReference>
<accession>A0A5N6LLB2</accession>
<feature type="compositionally biased region" description="Basic and acidic residues" evidence="5">
    <location>
        <begin position="256"/>
        <end position="282"/>
    </location>
</feature>
<dbReference type="InterPro" id="IPR047265">
    <property type="entry name" value="PIF1-like_bHLH"/>
</dbReference>
<evidence type="ECO:0000256" key="5">
    <source>
        <dbReference type="SAM" id="MobiDB-lite"/>
    </source>
</evidence>
<evidence type="ECO:0000256" key="3">
    <source>
        <dbReference type="ARBA" id="ARBA00023163"/>
    </source>
</evidence>
<keyword evidence="2" id="KW-0805">Transcription regulation</keyword>
<dbReference type="Pfam" id="PF00010">
    <property type="entry name" value="HLH"/>
    <property type="match status" value="1"/>
</dbReference>